<keyword evidence="2" id="KW-1185">Reference proteome</keyword>
<dbReference type="InterPro" id="IPR029044">
    <property type="entry name" value="Nucleotide-diphossugar_trans"/>
</dbReference>
<organism evidence="1 2">
    <name type="scientific">Alkalimarinus alittae</name>
    <dbReference type="NCBI Taxonomy" id="2961619"/>
    <lineage>
        <taxon>Bacteria</taxon>
        <taxon>Pseudomonadati</taxon>
        <taxon>Pseudomonadota</taxon>
        <taxon>Gammaproteobacteria</taxon>
        <taxon>Alteromonadales</taxon>
        <taxon>Alteromonadaceae</taxon>
        <taxon>Alkalimarinus</taxon>
    </lineage>
</organism>
<keyword evidence="1" id="KW-0808">Transferase</keyword>
<dbReference type="EMBL" id="CP100390">
    <property type="protein sequence ID" value="UZE95758.1"/>
    <property type="molecule type" value="Genomic_DNA"/>
</dbReference>
<reference evidence="1" key="1">
    <citation type="submission" date="2022-06" db="EMBL/GenBank/DDBJ databases">
        <title>Alkalimarinus sp. nov., isolated from gut of a Alitta virens.</title>
        <authorList>
            <person name="Yang A.I."/>
            <person name="Shin N.-R."/>
        </authorList>
    </citation>
    <scope>NUCLEOTIDE SEQUENCE</scope>
    <source>
        <strain evidence="1">A2M4</strain>
    </source>
</reference>
<name>A0ABY6N0X9_9ALTE</name>
<gene>
    <name evidence="1" type="ORF">NKI27_17105</name>
</gene>
<evidence type="ECO:0000313" key="1">
    <source>
        <dbReference type="EMBL" id="UZE95758.1"/>
    </source>
</evidence>
<dbReference type="Proteomes" id="UP001163739">
    <property type="component" value="Chromosome"/>
</dbReference>
<evidence type="ECO:0000313" key="2">
    <source>
        <dbReference type="Proteomes" id="UP001163739"/>
    </source>
</evidence>
<protein>
    <submittedName>
        <fullName evidence="1">Glycosyl transferase</fullName>
    </submittedName>
</protein>
<proteinExistence type="predicted"/>
<dbReference type="SUPFAM" id="SSF53448">
    <property type="entry name" value="Nucleotide-diphospho-sugar transferases"/>
    <property type="match status" value="1"/>
</dbReference>
<dbReference type="RefSeq" id="WP_265047248.1">
    <property type="nucleotide sequence ID" value="NZ_CP100390.1"/>
</dbReference>
<dbReference type="GO" id="GO:0016740">
    <property type="term" value="F:transferase activity"/>
    <property type="evidence" value="ECO:0007669"/>
    <property type="project" value="UniProtKB-KW"/>
</dbReference>
<sequence length="302" mass="35195">MLRLTNKKKQQALLNTQLLKQKSLYLALRYQDFSLNKETLGVCNTNEHEIIISLTTFGYRVNDVHLTIESLFQQSVKASRIILWLSTRDFPNKELDIPSILKKQAKRGLEIAFCEEDLGPYTKFFYTLKKHPESLIVTVDDDILYANDTIDLLYRAYLKDPKTIHCLRAHKMLLDKTGQLLPYKKWEKVTQEKSPALDIFPTGVGGVLYFPNCFDDEIFNKGEFLKLAPNSDDVWLKAMSLKKGTYCQKVLDERPWEPRNVIIEGSQKYSLKRKNKSREEGNDPKIKAVFDKYNLLERLYSQ</sequence>
<accession>A0ABY6N0X9</accession>